<proteinExistence type="predicted"/>
<dbReference type="Proteomes" id="UP000053237">
    <property type="component" value="Unassembled WGS sequence"/>
</dbReference>
<evidence type="ECO:0000256" key="1">
    <source>
        <dbReference type="SAM" id="SignalP"/>
    </source>
</evidence>
<dbReference type="InParanoid" id="A0A024G1D2"/>
<reference evidence="2 3" key="1">
    <citation type="submission" date="2012-05" db="EMBL/GenBank/DDBJ databases">
        <title>Recombination and specialization in a pathogen metapopulation.</title>
        <authorList>
            <person name="Gardiner A."/>
            <person name="Kemen E."/>
            <person name="Schultz-Larsen T."/>
            <person name="MacLean D."/>
            <person name="Van Oosterhout C."/>
            <person name="Jones J.D.G."/>
        </authorList>
    </citation>
    <scope>NUCLEOTIDE SEQUENCE [LARGE SCALE GENOMIC DNA]</scope>
    <source>
        <strain evidence="2 3">Ac Nc2</strain>
    </source>
</reference>
<sequence length="72" mass="8133">MILKWNACFLSGFLCSFEKQTLDSTDSRASVFPCSRGTQYIYTRFALILALNDEDNCVTMRNGPRNLICGSK</sequence>
<accession>A0A024G1D2</accession>
<evidence type="ECO:0008006" key="4">
    <source>
        <dbReference type="Google" id="ProtNLM"/>
    </source>
</evidence>
<comment type="caution">
    <text evidence="2">The sequence shown here is derived from an EMBL/GenBank/DDBJ whole genome shotgun (WGS) entry which is preliminary data.</text>
</comment>
<protein>
    <recommendedName>
        <fullName evidence="4">Secreted protein</fullName>
    </recommendedName>
</protein>
<feature type="chain" id="PRO_5012994738" description="Secreted protein" evidence="1">
    <location>
        <begin position="16"/>
        <end position="72"/>
    </location>
</feature>
<dbReference type="EMBL" id="CAIX01000010">
    <property type="protein sequence ID" value="CCI40574.1"/>
    <property type="molecule type" value="Genomic_DNA"/>
</dbReference>
<evidence type="ECO:0000313" key="3">
    <source>
        <dbReference type="Proteomes" id="UP000053237"/>
    </source>
</evidence>
<keyword evidence="3" id="KW-1185">Reference proteome</keyword>
<dbReference type="AlphaFoldDB" id="A0A024G1D2"/>
<keyword evidence="1" id="KW-0732">Signal</keyword>
<organism evidence="2 3">
    <name type="scientific">Albugo candida</name>
    <dbReference type="NCBI Taxonomy" id="65357"/>
    <lineage>
        <taxon>Eukaryota</taxon>
        <taxon>Sar</taxon>
        <taxon>Stramenopiles</taxon>
        <taxon>Oomycota</taxon>
        <taxon>Peronosporomycetes</taxon>
        <taxon>Albuginales</taxon>
        <taxon>Albuginaceae</taxon>
        <taxon>Albugo</taxon>
    </lineage>
</organism>
<gene>
    <name evidence="2" type="ORF">BN9_013580</name>
</gene>
<name>A0A024G1D2_9STRA</name>
<evidence type="ECO:0000313" key="2">
    <source>
        <dbReference type="EMBL" id="CCI40574.1"/>
    </source>
</evidence>
<feature type="signal peptide" evidence="1">
    <location>
        <begin position="1"/>
        <end position="15"/>
    </location>
</feature>